<accession>A0A6I4UWS9</accession>
<keyword evidence="2" id="KW-1185">Reference proteome</keyword>
<organism evidence="1 2">
    <name type="scientific">Pontixanthobacter luteolus</name>
    <dbReference type="NCBI Taxonomy" id="295089"/>
    <lineage>
        <taxon>Bacteria</taxon>
        <taxon>Pseudomonadati</taxon>
        <taxon>Pseudomonadota</taxon>
        <taxon>Alphaproteobacteria</taxon>
        <taxon>Sphingomonadales</taxon>
        <taxon>Erythrobacteraceae</taxon>
        <taxon>Pontixanthobacter</taxon>
    </lineage>
</organism>
<dbReference type="InterPro" id="IPR034660">
    <property type="entry name" value="DinB/YfiT-like"/>
</dbReference>
<sequence>MPLTLHAATVPTWLQATAATRALVDKAEAWCDANSDSAEAITGACLAENMWSFDWQINSVWMHSAHALDAVQKGAFEPDFTDIPGSFDACRAKLDKARDGMLALDPDTLEGIAENNVDFVLGGTVRMSFTVQNFLLSFSNPNFFFHATTAYDILRMKGLEIGKRDYLGAPAIKG</sequence>
<gene>
    <name evidence="1" type="ORF">GRI43_01220</name>
</gene>
<evidence type="ECO:0000313" key="1">
    <source>
        <dbReference type="EMBL" id="MXP46013.1"/>
    </source>
</evidence>
<dbReference type="OrthoDB" id="338237at2"/>
<comment type="caution">
    <text evidence="1">The sequence shown here is derived from an EMBL/GenBank/DDBJ whole genome shotgun (WGS) entry which is preliminary data.</text>
</comment>
<dbReference type="AlphaFoldDB" id="A0A6I4UWS9"/>
<reference evidence="1 2" key="1">
    <citation type="submission" date="2019-12" db="EMBL/GenBank/DDBJ databases">
        <title>Genomic-based taxomic classification of the family Erythrobacteraceae.</title>
        <authorList>
            <person name="Xu L."/>
        </authorList>
    </citation>
    <scope>NUCLEOTIDE SEQUENCE [LARGE SCALE GENOMIC DNA]</scope>
    <source>
        <strain evidence="1 2">SW-109</strain>
    </source>
</reference>
<dbReference type="InterPro" id="IPR018531">
    <property type="entry name" value="DUF1993"/>
</dbReference>
<proteinExistence type="predicted"/>
<protein>
    <submittedName>
        <fullName evidence="1">DUF1993 family protein</fullName>
    </submittedName>
</protein>
<dbReference type="PANTHER" id="PTHR36922">
    <property type="entry name" value="BLL2446 PROTEIN"/>
    <property type="match status" value="1"/>
</dbReference>
<dbReference type="Proteomes" id="UP000471435">
    <property type="component" value="Unassembled WGS sequence"/>
</dbReference>
<dbReference type="RefSeq" id="WP_160729295.1">
    <property type="nucleotide sequence ID" value="NZ_WTYP01000001.1"/>
</dbReference>
<dbReference type="SUPFAM" id="SSF109854">
    <property type="entry name" value="DinB/YfiT-like putative metalloenzymes"/>
    <property type="match status" value="1"/>
</dbReference>
<name>A0A6I4UWS9_9SPHN</name>
<dbReference type="Gene3D" id="1.20.120.450">
    <property type="entry name" value="dinb family like domain"/>
    <property type="match status" value="1"/>
</dbReference>
<dbReference type="Pfam" id="PF09351">
    <property type="entry name" value="DUF1993"/>
    <property type="match status" value="1"/>
</dbReference>
<dbReference type="EMBL" id="WTYP01000001">
    <property type="protein sequence ID" value="MXP46013.1"/>
    <property type="molecule type" value="Genomic_DNA"/>
</dbReference>
<evidence type="ECO:0000313" key="2">
    <source>
        <dbReference type="Proteomes" id="UP000471435"/>
    </source>
</evidence>
<dbReference type="PANTHER" id="PTHR36922:SF1">
    <property type="entry name" value="DUF1993 DOMAIN-CONTAINING PROTEIN"/>
    <property type="match status" value="1"/>
</dbReference>